<dbReference type="SUPFAM" id="SSF51445">
    <property type="entry name" value="(Trans)glycosidases"/>
    <property type="match status" value="1"/>
</dbReference>
<dbReference type="InterPro" id="IPR017853">
    <property type="entry name" value="GH"/>
</dbReference>
<sequence length="345" mass="38806">MQIENDFMLGVAARLPELTSQDLEMMRSVGIRWLRFGDFQFDAAAFMKNEPQSSGFEEACQRVQDLRDSGFQLMGLSPGPREMAKLGLTPGSDEYYEAYAAVSRFFALKFEGLIEWWQVANELDIWIFRDNLDMDQSVEFLKVGIRAMKEAVPSLKVGINITLFPSLPGEVDGNTDAHEGLILAKGIYGDPSLPVDYAGFDSYPGSWRKGGPESWHEYLDGFYALTGKPIFIQEFGYASAGGNMTPADIDAGAYPCDVKRWKFNWRGEHSEAVQAEYIKESMKIFLEKPFVIGATYYNWRDAANCWQCQEPDCPAETAWGLLNQQGLPKPSFYALESCARAIELT</sequence>
<evidence type="ECO:0000313" key="1">
    <source>
        <dbReference type="EMBL" id="MDQ8207978.1"/>
    </source>
</evidence>
<evidence type="ECO:0008006" key="3">
    <source>
        <dbReference type="Google" id="ProtNLM"/>
    </source>
</evidence>
<dbReference type="Proteomes" id="UP001225316">
    <property type="component" value="Unassembled WGS sequence"/>
</dbReference>
<reference evidence="1 2" key="1">
    <citation type="submission" date="2023-04" db="EMBL/GenBank/DDBJ databases">
        <title>A novel bacteria isolated from coastal sediment.</title>
        <authorList>
            <person name="Liu X.-J."/>
            <person name="Du Z.-J."/>
        </authorList>
    </citation>
    <scope>NUCLEOTIDE SEQUENCE [LARGE SCALE GENOMIC DNA]</scope>
    <source>
        <strain evidence="1 2">SDUM461003</strain>
    </source>
</reference>
<protein>
    <recommendedName>
        <fullName evidence="3">Glycoside hydrolase family 5 domain-containing protein</fullName>
    </recommendedName>
</protein>
<accession>A0ABU1AV74</accession>
<dbReference type="RefSeq" id="WP_308950353.1">
    <property type="nucleotide sequence ID" value="NZ_JARXHW010000022.1"/>
</dbReference>
<keyword evidence="2" id="KW-1185">Reference proteome</keyword>
<organism evidence="1 2">
    <name type="scientific">Thalassobacterium maritimum</name>
    <dbReference type="NCBI Taxonomy" id="3041265"/>
    <lineage>
        <taxon>Bacteria</taxon>
        <taxon>Pseudomonadati</taxon>
        <taxon>Verrucomicrobiota</taxon>
        <taxon>Opitutia</taxon>
        <taxon>Puniceicoccales</taxon>
        <taxon>Coraliomargaritaceae</taxon>
        <taxon>Thalassobacterium</taxon>
    </lineage>
</organism>
<gene>
    <name evidence="1" type="ORF">QEH52_10685</name>
</gene>
<dbReference type="EMBL" id="JARXHW010000022">
    <property type="protein sequence ID" value="MDQ8207978.1"/>
    <property type="molecule type" value="Genomic_DNA"/>
</dbReference>
<proteinExistence type="predicted"/>
<name>A0ABU1AV74_9BACT</name>
<evidence type="ECO:0000313" key="2">
    <source>
        <dbReference type="Proteomes" id="UP001225316"/>
    </source>
</evidence>
<comment type="caution">
    <text evidence="1">The sequence shown here is derived from an EMBL/GenBank/DDBJ whole genome shotgun (WGS) entry which is preliminary data.</text>
</comment>
<dbReference type="Gene3D" id="3.20.20.80">
    <property type="entry name" value="Glycosidases"/>
    <property type="match status" value="1"/>
</dbReference>